<proteinExistence type="predicted"/>
<keyword evidence="3" id="KW-1185">Reference proteome</keyword>
<dbReference type="OrthoDB" id="424402at2759"/>
<evidence type="ECO:0008006" key="4">
    <source>
        <dbReference type="Google" id="ProtNLM"/>
    </source>
</evidence>
<evidence type="ECO:0000256" key="1">
    <source>
        <dbReference type="SAM" id="MobiDB-lite"/>
    </source>
</evidence>
<comment type="caution">
    <text evidence="2">The sequence shown here is derived from an EMBL/GenBank/DDBJ whole genome shotgun (WGS) entry which is preliminary data.</text>
</comment>
<feature type="region of interest" description="Disordered" evidence="1">
    <location>
        <begin position="225"/>
        <end position="248"/>
    </location>
</feature>
<name>A0A4U0Y1C3_9PEZI</name>
<organism evidence="2 3">
    <name type="scientific">Cryomyces minteri</name>
    <dbReference type="NCBI Taxonomy" id="331657"/>
    <lineage>
        <taxon>Eukaryota</taxon>
        <taxon>Fungi</taxon>
        <taxon>Dikarya</taxon>
        <taxon>Ascomycota</taxon>
        <taxon>Pezizomycotina</taxon>
        <taxon>Dothideomycetes</taxon>
        <taxon>Dothideomycetes incertae sedis</taxon>
        <taxon>Cryomyces</taxon>
    </lineage>
</organism>
<accession>A0A4U0Y1C3</accession>
<protein>
    <recommendedName>
        <fullName evidence="4">DNA/RNA-binding protein Alba-like domain-containing protein</fullName>
    </recommendedName>
</protein>
<evidence type="ECO:0000313" key="3">
    <source>
        <dbReference type="Proteomes" id="UP000308768"/>
    </source>
</evidence>
<feature type="compositionally biased region" description="Acidic residues" evidence="1">
    <location>
        <begin position="237"/>
        <end position="248"/>
    </location>
</feature>
<feature type="region of interest" description="Disordered" evidence="1">
    <location>
        <begin position="1"/>
        <end position="101"/>
    </location>
</feature>
<gene>
    <name evidence="2" type="ORF">B0A49_01063</name>
</gene>
<sequence length="293" mass="32174">MPGKNKFKTPNPNPKKDVTKAALPPQLSPPSNQTGRSSKRVGFAMDESTEDPSARRRKASKQSWTDGDEAPQFATPPLPTTSMPPPPVPLSAPTVPSPTEAPVLSPALAHLTGKYDVKAMRIVSSSKIEEKATRLLDELWNDFDLLSRACKPAIVALSAKERSNQKLISVIEIAKRALTERGLRCFQYNRLLPKVVELKVKEPNTAELARKPKGVTPAEWAAERAQQARTGTRPDAAMDDDDDEEEEAFETLGATHRTSQTSAADARTKIRAVPVLTIYMSRVPVRDLKDEYG</sequence>
<dbReference type="Proteomes" id="UP000308768">
    <property type="component" value="Unassembled WGS sequence"/>
</dbReference>
<evidence type="ECO:0000313" key="2">
    <source>
        <dbReference type="EMBL" id="TKA81833.1"/>
    </source>
</evidence>
<dbReference type="EMBL" id="NAJN01000013">
    <property type="protein sequence ID" value="TKA81833.1"/>
    <property type="molecule type" value="Genomic_DNA"/>
</dbReference>
<dbReference type="AlphaFoldDB" id="A0A4U0Y1C3"/>
<feature type="compositionally biased region" description="Pro residues" evidence="1">
    <location>
        <begin position="74"/>
        <end position="90"/>
    </location>
</feature>
<reference evidence="2 3" key="1">
    <citation type="submission" date="2017-03" db="EMBL/GenBank/DDBJ databases">
        <title>Genomes of endolithic fungi from Antarctica.</title>
        <authorList>
            <person name="Coleine C."/>
            <person name="Masonjones S."/>
            <person name="Stajich J.E."/>
        </authorList>
    </citation>
    <scope>NUCLEOTIDE SEQUENCE [LARGE SCALE GENOMIC DNA]</scope>
    <source>
        <strain evidence="2 3">CCFEE 5187</strain>
    </source>
</reference>